<reference evidence="1 2" key="1">
    <citation type="submission" date="2016-12" db="EMBL/GenBank/DDBJ databases">
        <title>Genome Mining:The Detection of Biosynthetic Gene Clusters to Aid in the Expression of Curamycin A produced by Streptomyces sp. strain CZA14.</title>
        <authorList>
            <person name="Durrell K.A."/>
            <person name="Kirby B.M."/>
            <person name="Khan W."/>
            <person name="Mthethwa T."/>
            <person name="Le Roes-Hill M."/>
        </authorList>
    </citation>
    <scope>NUCLEOTIDE SEQUENCE [LARGE SCALE GENOMIC DNA]</scope>
    <source>
        <strain evidence="1 2">CZA14</strain>
    </source>
</reference>
<name>A0ABX3Y965_9ACTN</name>
<protein>
    <submittedName>
        <fullName evidence="1">Uncharacterized protein</fullName>
    </submittedName>
</protein>
<accession>A0ABX3Y965</accession>
<comment type="caution">
    <text evidence="1">The sequence shown here is derived from an EMBL/GenBank/DDBJ whole genome shotgun (WGS) entry which is preliminary data.</text>
</comment>
<dbReference type="EMBL" id="MRYD01000371">
    <property type="protein sequence ID" value="OSZ55977.1"/>
    <property type="molecule type" value="Genomic_DNA"/>
</dbReference>
<proteinExistence type="predicted"/>
<keyword evidence="2" id="KW-1185">Reference proteome</keyword>
<sequence>MTAVTTEILVDVWQRLLADPRKSWVLFEHGTCVVVTAPEGDLAERATEVLREFGSVHAGSPAGDFGVIDAKDADGWVVTGHHRDVLTYVAPDEPRDRSDIAVGVYGRSKRHRDGTELRVVHVEDRRAPTGTGPA</sequence>
<evidence type="ECO:0000313" key="1">
    <source>
        <dbReference type="EMBL" id="OSZ55977.1"/>
    </source>
</evidence>
<gene>
    <name evidence="1" type="ORF">OQI_35545</name>
</gene>
<evidence type="ECO:0000313" key="2">
    <source>
        <dbReference type="Proteomes" id="UP000194266"/>
    </source>
</evidence>
<dbReference type="Proteomes" id="UP000194266">
    <property type="component" value="Unassembled WGS sequence"/>
</dbReference>
<organism evidence="1 2">
    <name type="scientific">Streptomyces pharetrae CZA14</name>
    <dbReference type="NCBI Taxonomy" id="1144883"/>
    <lineage>
        <taxon>Bacteria</taxon>
        <taxon>Bacillati</taxon>
        <taxon>Actinomycetota</taxon>
        <taxon>Actinomycetes</taxon>
        <taxon>Kitasatosporales</taxon>
        <taxon>Streptomycetaceae</taxon>
        <taxon>Streptomyces</taxon>
    </lineage>
</organism>
<dbReference type="RefSeq" id="WP_086173263.1">
    <property type="nucleotide sequence ID" value="NZ_MRYD01000371.1"/>
</dbReference>